<dbReference type="Gene3D" id="3.30.1640.10">
    <property type="entry name" value="mini-chromosome maintenance (MCM) complex, chain A, domain 1"/>
    <property type="match status" value="1"/>
</dbReference>
<dbReference type="Gene3D" id="2.40.50.140">
    <property type="entry name" value="Nucleic acid-binding proteins"/>
    <property type="match status" value="1"/>
</dbReference>
<dbReference type="PANTHER" id="PTHR11630:SF66">
    <property type="entry name" value="DNA REPLICATION LICENSING FACTOR MCM4"/>
    <property type="match status" value="1"/>
</dbReference>
<dbReference type="Pfam" id="PF14551">
    <property type="entry name" value="MCM_N"/>
    <property type="match status" value="1"/>
</dbReference>
<feature type="domain" description="MCM OB" evidence="4">
    <location>
        <begin position="115"/>
        <end position="168"/>
    </location>
</feature>
<comment type="caution">
    <text evidence="5">The sequence shown here is derived from an EMBL/GenBank/DDBJ whole genome shotgun (WGS) entry which is preliminary data.</text>
</comment>
<dbReference type="Proteomes" id="UP000011607">
    <property type="component" value="Unassembled WGS sequence"/>
</dbReference>
<gene>
    <name evidence="5" type="ORF">C446_17027</name>
</gene>
<dbReference type="InterPro" id="IPR033762">
    <property type="entry name" value="MCM_OB"/>
</dbReference>
<evidence type="ECO:0000256" key="2">
    <source>
        <dbReference type="ARBA" id="ARBA00022705"/>
    </source>
</evidence>
<dbReference type="STRING" id="1227454.C446_17027"/>
<evidence type="ECO:0000313" key="6">
    <source>
        <dbReference type="Proteomes" id="UP000011607"/>
    </source>
</evidence>
<protein>
    <submittedName>
        <fullName evidence="5">XRE family transcriptional regulator</fullName>
    </submittedName>
</protein>
<name>M0L763_9EURY</name>
<organism evidence="5 6">
    <name type="scientific">Halobiforma nitratireducens JCM 10879</name>
    <dbReference type="NCBI Taxonomy" id="1227454"/>
    <lineage>
        <taxon>Archaea</taxon>
        <taxon>Methanobacteriati</taxon>
        <taxon>Methanobacteriota</taxon>
        <taxon>Stenosarchaea group</taxon>
        <taxon>Halobacteria</taxon>
        <taxon>Halobacteriales</taxon>
        <taxon>Natrialbaceae</taxon>
        <taxon>Halobiforma</taxon>
    </lineage>
</organism>
<dbReference type="GO" id="GO:0003697">
    <property type="term" value="F:single-stranded DNA binding"/>
    <property type="evidence" value="ECO:0007669"/>
    <property type="project" value="TreeGrafter"/>
</dbReference>
<proteinExistence type="inferred from homology"/>
<dbReference type="InterPro" id="IPR027925">
    <property type="entry name" value="MCM_N"/>
</dbReference>
<dbReference type="GO" id="GO:0006260">
    <property type="term" value="P:DNA replication"/>
    <property type="evidence" value="ECO:0007669"/>
    <property type="project" value="UniProtKB-KW"/>
</dbReference>
<evidence type="ECO:0000259" key="3">
    <source>
        <dbReference type="Pfam" id="PF14551"/>
    </source>
</evidence>
<keyword evidence="6" id="KW-1185">Reference proteome</keyword>
<evidence type="ECO:0000256" key="1">
    <source>
        <dbReference type="ARBA" id="ARBA00008010"/>
    </source>
</evidence>
<dbReference type="GO" id="GO:0005524">
    <property type="term" value="F:ATP binding"/>
    <property type="evidence" value="ECO:0007669"/>
    <property type="project" value="InterPro"/>
</dbReference>
<dbReference type="EMBL" id="AOMA01000183">
    <property type="protein sequence ID" value="EMA29386.1"/>
    <property type="molecule type" value="Genomic_DNA"/>
</dbReference>
<dbReference type="eggNOG" id="arCOG00439">
    <property type="taxonomic scope" value="Archaea"/>
</dbReference>
<feature type="non-terminal residue" evidence="5">
    <location>
        <position position="170"/>
    </location>
</feature>
<dbReference type="InterPro" id="IPR031327">
    <property type="entry name" value="MCM"/>
</dbReference>
<dbReference type="GO" id="GO:0017116">
    <property type="term" value="F:single-stranded DNA helicase activity"/>
    <property type="evidence" value="ECO:0007669"/>
    <property type="project" value="TreeGrafter"/>
</dbReference>
<dbReference type="OrthoDB" id="6747at2157"/>
<dbReference type="Gene3D" id="2.20.28.10">
    <property type="match status" value="1"/>
</dbReference>
<dbReference type="GO" id="GO:0042555">
    <property type="term" value="C:MCM complex"/>
    <property type="evidence" value="ECO:0007669"/>
    <property type="project" value="TreeGrafter"/>
</dbReference>
<dbReference type="InterPro" id="IPR012340">
    <property type="entry name" value="NA-bd_OB-fold"/>
</dbReference>
<feature type="domain" description="MCM N-terminal" evidence="3">
    <location>
        <begin position="17"/>
        <end position="96"/>
    </location>
</feature>
<dbReference type="PANTHER" id="PTHR11630">
    <property type="entry name" value="DNA REPLICATION LICENSING FACTOR MCM FAMILY MEMBER"/>
    <property type="match status" value="1"/>
</dbReference>
<accession>M0L763</accession>
<dbReference type="Pfam" id="PF17207">
    <property type="entry name" value="MCM_OB"/>
    <property type="match status" value="1"/>
</dbReference>
<evidence type="ECO:0000259" key="4">
    <source>
        <dbReference type="Pfam" id="PF17207"/>
    </source>
</evidence>
<dbReference type="SUPFAM" id="SSF50249">
    <property type="entry name" value="Nucleic acid-binding proteins"/>
    <property type="match status" value="1"/>
</dbReference>
<sequence length="170" mass="19644">MSASTAELVDSIGKFLRRYYDKEIKQLAQKYPNEQRSLYVDWDDIYQYNDRERDINTLAEDILENPEQMQRYFEEALRQYYLPIDISLENAHVRFTNLPDAESYNIGELSPSRKDGNLIALQGQIAKKTKVAPIPTEIAYECQLCGTINRVPAANGFDEPHECKGCERQG</sequence>
<reference evidence="5 6" key="1">
    <citation type="journal article" date="2014" name="PLoS Genet.">
        <title>Phylogenetically driven sequencing of extremely halophilic archaea reveals strategies for static and dynamic osmo-response.</title>
        <authorList>
            <person name="Becker E.A."/>
            <person name="Seitzer P.M."/>
            <person name="Tritt A."/>
            <person name="Larsen D."/>
            <person name="Krusor M."/>
            <person name="Yao A.I."/>
            <person name="Wu D."/>
            <person name="Madern D."/>
            <person name="Eisen J.A."/>
            <person name="Darling A.E."/>
            <person name="Facciotti M.T."/>
        </authorList>
    </citation>
    <scope>NUCLEOTIDE SEQUENCE [LARGE SCALE GENOMIC DNA]</scope>
    <source>
        <strain evidence="5 6">JCM 10879</strain>
    </source>
</reference>
<evidence type="ECO:0000313" key="5">
    <source>
        <dbReference type="EMBL" id="EMA29386.1"/>
    </source>
</evidence>
<comment type="similarity">
    <text evidence="1">Belongs to the MCM family.</text>
</comment>
<keyword evidence="2" id="KW-0235">DNA replication</keyword>
<dbReference type="AlphaFoldDB" id="M0L763"/>